<gene>
    <name evidence="6" type="ORF">ACFSKV_19490</name>
</gene>
<feature type="transmembrane region" description="Helical" evidence="4">
    <location>
        <begin position="218"/>
        <end position="237"/>
    </location>
</feature>
<dbReference type="InterPro" id="IPR036259">
    <property type="entry name" value="MFS_trans_sf"/>
</dbReference>
<feature type="transmembrane region" description="Helical" evidence="4">
    <location>
        <begin position="279"/>
        <end position="297"/>
    </location>
</feature>
<feature type="transmembrane region" description="Helical" evidence="4">
    <location>
        <begin position="337"/>
        <end position="361"/>
    </location>
</feature>
<evidence type="ECO:0000259" key="5">
    <source>
        <dbReference type="PROSITE" id="PS50850"/>
    </source>
</evidence>
<feature type="transmembrane region" description="Helical" evidence="4">
    <location>
        <begin position="249"/>
        <end position="267"/>
    </location>
</feature>
<accession>A0ABW5BE21</accession>
<feature type="domain" description="Major facilitator superfamily (MFS) profile" evidence="5">
    <location>
        <begin position="9"/>
        <end position="388"/>
    </location>
</feature>
<keyword evidence="7" id="KW-1185">Reference proteome</keyword>
<feature type="transmembrane region" description="Helical" evidence="4">
    <location>
        <begin position="367"/>
        <end position="385"/>
    </location>
</feature>
<dbReference type="Gene3D" id="1.20.1250.20">
    <property type="entry name" value="MFS general substrate transporter like domains"/>
    <property type="match status" value="2"/>
</dbReference>
<dbReference type="SUPFAM" id="SSF103473">
    <property type="entry name" value="MFS general substrate transporter"/>
    <property type="match status" value="1"/>
</dbReference>
<dbReference type="InterPro" id="IPR020846">
    <property type="entry name" value="MFS_dom"/>
</dbReference>
<dbReference type="PANTHER" id="PTHR23518">
    <property type="entry name" value="C-METHYLTRANSFERASE"/>
    <property type="match status" value="1"/>
</dbReference>
<feature type="transmembrane region" description="Helical" evidence="4">
    <location>
        <begin position="303"/>
        <end position="325"/>
    </location>
</feature>
<dbReference type="Proteomes" id="UP001597414">
    <property type="component" value="Unassembled WGS sequence"/>
</dbReference>
<dbReference type="RefSeq" id="WP_380806731.1">
    <property type="nucleotide sequence ID" value="NZ_JBHUIV010000034.1"/>
</dbReference>
<name>A0ABW5BE21_9BACT</name>
<dbReference type="PANTHER" id="PTHR23518:SF2">
    <property type="entry name" value="MAJOR FACILITATOR SUPERFAMILY TRANSPORTER"/>
    <property type="match status" value="1"/>
</dbReference>
<evidence type="ECO:0000256" key="1">
    <source>
        <dbReference type="ARBA" id="ARBA00022692"/>
    </source>
</evidence>
<dbReference type="Pfam" id="PF07690">
    <property type="entry name" value="MFS_1"/>
    <property type="match status" value="2"/>
</dbReference>
<keyword evidence="3 4" id="KW-0472">Membrane</keyword>
<feature type="transmembrane region" description="Helical" evidence="4">
    <location>
        <begin position="165"/>
        <end position="185"/>
    </location>
</feature>
<organism evidence="6 7">
    <name type="scientific">Shivajiella indica</name>
    <dbReference type="NCBI Taxonomy" id="872115"/>
    <lineage>
        <taxon>Bacteria</taxon>
        <taxon>Pseudomonadati</taxon>
        <taxon>Bacteroidota</taxon>
        <taxon>Cytophagia</taxon>
        <taxon>Cytophagales</taxon>
        <taxon>Cyclobacteriaceae</taxon>
        <taxon>Shivajiella</taxon>
    </lineage>
</organism>
<dbReference type="CDD" id="cd17370">
    <property type="entry name" value="MFS_MJ1317_like"/>
    <property type="match status" value="1"/>
</dbReference>
<proteinExistence type="predicted"/>
<evidence type="ECO:0000256" key="2">
    <source>
        <dbReference type="ARBA" id="ARBA00022989"/>
    </source>
</evidence>
<feature type="transmembrane region" description="Helical" evidence="4">
    <location>
        <begin position="79"/>
        <end position="102"/>
    </location>
</feature>
<dbReference type="InterPro" id="IPR011701">
    <property type="entry name" value="MFS"/>
</dbReference>
<protein>
    <submittedName>
        <fullName evidence="6">MFS transporter</fullName>
    </submittedName>
</protein>
<evidence type="ECO:0000313" key="7">
    <source>
        <dbReference type="Proteomes" id="UP001597414"/>
    </source>
</evidence>
<evidence type="ECO:0000256" key="3">
    <source>
        <dbReference type="ARBA" id="ARBA00023136"/>
    </source>
</evidence>
<feature type="transmembrane region" description="Helical" evidence="4">
    <location>
        <begin position="141"/>
        <end position="159"/>
    </location>
</feature>
<keyword evidence="2 4" id="KW-1133">Transmembrane helix</keyword>
<keyword evidence="1 4" id="KW-0812">Transmembrane</keyword>
<dbReference type="PROSITE" id="PS50850">
    <property type="entry name" value="MFS"/>
    <property type="match status" value="1"/>
</dbReference>
<reference evidence="7" key="1">
    <citation type="journal article" date="2019" name="Int. J. Syst. Evol. Microbiol.">
        <title>The Global Catalogue of Microorganisms (GCM) 10K type strain sequencing project: providing services to taxonomists for standard genome sequencing and annotation.</title>
        <authorList>
            <consortium name="The Broad Institute Genomics Platform"/>
            <consortium name="The Broad Institute Genome Sequencing Center for Infectious Disease"/>
            <person name="Wu L."/>
            <person name="Ma J."/>
        </authorList>
    </citation>
    <scope>NUCLEOTIDE SEQUENCE [LARGE SCALE GENOMIC DNA]</scope>
    <source>
        <strain evidence="7">KCTC 19812</strain>
    </source>
</reference>
<evidence type="ECO:0000256" key="4">
    <source>
        <dbReference type="SAM" id="Phobius"/>
    </source>
</evidence>
<evidence type="ECO:0000313" key="6">
    <source>
        <dbReference type="EMBL" id="MFD2203769.1"/>
    </source>
</evidence>
<dbReference type="EMBL" id="JBHUIV010000034">
    <property type="protein sequence ID" value="MFD2203769.1"/>
    <property type="molecule type" value="Genomic_DNA"/>
</dbReference>
<comment type="caution">
    <text evidence="6">The sequence shown here is derived from an EMBL/GenBank/DDBJ whole genome shotgun (WGS) entry which is preliminary data.</text>
</comment>
<sequence length="388" mass="43222">MKSNLLSRNVIILSLVSFFTDVASEMLYPVMPIYLSSISFSVLLIGVLEGFAEATAGLSKGYFGKLSDNQGKRLPFVQFGYALSAISKPLLVAYVFPLWIFFARTLERLGKGVRTGARDALLSDEATAATKGRIFGFHRSMDTMGAVVGPMLAMVYLAYRPEDYKMLFLLAFLPGVLAIGFTFFIKEKRKEKPQAISKTKFLDFIKYWKQSPIDYRKLVLPLLIFTFFNSSDVFLLLKLKDAGLGDTYVIGMYIFFNLVYALFAYPMGSFADKWGMKRIFVFGLFVFAGVYLGMAYADQLWMFVALFILYGLFSAATEGVAKAWITNISLPKDTATAIGTYTAFQSIGALMASSLAGLIWYSFGPEYVFMISGIVVIGVAVYLIVKMK</sequence>